<evidence type="ECO:0000256" key="2">
    <source>
        <dbReference type="ARBA" id="ARBA00004196"/>
    </source>
</evidence>
<dbReference type="Gene3D" id="2.60.40.4270">
    <property type="entry name" value="Listeria-Bacteroides repeat domain"/>
    <property type="match status" value="3"/>
</dbReference>
<name>A0ABP7L0J6_9MICO</name>
<evidence type="ECO:0000259" key="9">
    <source>
        <dbReference type="Pfam" id="PF17390"/>
    </source>
</evidence>
<evidence type="ECO:0000256" key="1">
    <source>
        <dbReference type="ARBA" id="ARBA00001445"/>
    </source>
</evidence>
<dbReference type="InterPro" id="IPR008928">
    <property type="entry name" value="6-hairpin_glycosidase_sf"/>
</dbReference>
<dbReference type="InterPro" id="IPR013378">
    <property type="entry name" value="InlB-like_B-rpt"/>
</dbReference>
<dbReference type="InterPro" id="IPR008902">
    <property type="entry name" value="Rhamnosid_concanavalin"/>
</dbReference>
<accession>A0ABP7L0J6</accession>
<gene>
    <name evidence="10" type="ORF">GCM10022381_37010</name>
</gene>
<feature type="signal peptide" evidence="5">
    <location>
        <begin position="1"/>
        <end position="17"/>
    </location>
</feature>
<evidence type="ECO:0000259" key="7">
    <source>
        <dbReference type="Pfam" id="PF08531"/>
    </source>
</evidence>
<evidence type="ECO:0000259" key="6">
    <source>
        <dbReference type="Pfam" id="PF05592"/>
    </source>
</evidence>
<feature type="domain" description="Bacterial alpha-L-rhamnosidase N-terminal" evidence="7">
    <location>
        <begin position="351"/>
        <end position="518"/>
    </location>
</feature>
<feature type="domain" description="Alpha-L-rhamnosidase six-hairpin glycosidase" evidence="8">
    <location>
        <begin position="634"/>
        <end position="967"/>
    </location>
</feature>
<dbReference type="Pfam" id="PF17390">
    <property type="entry name" value="Bac_rhamnosid_C"/>
    <property type="match status" value="1"/>
</dbReference>
<dbReference type="InterPro" id="IPR012341">
    <property type="entry name" value="6hp_glycosidase-like_sf"/>
</dbReference>
<dbReference type="Gene3D" id="2.60.120.260">
    <property type="entry name" value="Galactose-binding domain-like"/>
    <property type="match status" value="2"/>
</dbReference>
<evidence type="ECO:0000256" key="5">
    <source>
        <dbReference type="SAM" id="SignalP"/>
    </source>
</evidence>
<keyword evidence="4" id="KW-0378">Hydrolase</keyword>
<organism evidence="10 11">
    <name type="scientific">Leifsonia kafniensis</name>
    <dbReference type="NCBI Taxonomy" id="475957"/>
    <lineage>
        <taxon>Bacteria</taxon>
        <taxon>Bacillati</taxon>
        <taxon>Actinomycetota</taxon>
        <taxon>Actinomycetes</taxon>
        <taxon>Micrococcales</taxon>
        <taxon>Microbacteriaceae</taxon>
        <taxon>Leifsonia</taxon>
    </lineage>
</organism>
<dbReference type="SUPFAM" id="SSF49899">
    <property type="entry name" value="Concanavalin A-like lectins/glucanases"/>
    <property type="match status" value="1"/>
</dbReference>
<reference evidence="11" key="1">
    <citation type="journal article" date="2019" name="Int. J. Syst. Evol. Microbiol.">
        <title>The Global Catalogue of Microorganisms (GCM) 10K type strain sequencing project: providing services to taxonomists for standard genome sequencing and annotation.</title>
        <authorList>
            <consortium name="The Broad Institute Genomics Platform"/>
            <consortium name="The Broad Institute Genome Sequencing Center for Infectious Disease"/>
            <person name="Wu L."/>
            <person name="Ma J."/>
        </authorList>
    </citation>
    <scope>NUCLEOTIDE SEQUENCE [LARGE SCALE GENOMIC DNA]</scope>
    <source>
        <strain evidence="11">JCM 17021</strain>
    </source>
</reference>
<keyword evidence="5" id="KW-0732">Signal</keyword>
<dbReference type="InterPro" id="IPR013737">
    <property type="entry name" value="Bac_rhamnosid_N"/>
</dbReference>
<dbReference type="SUPFAM" id="SSF48208">
    <property type="entry name" value="Six-hairpin glycosidases"/>
    <property type="match status" value="1"/>
</dbReference>
<dbReference type="Pfam" id="PF05592">
    <property type="entry name" value="Bac_rhamnosid"/>
    <property type="match status" value="1"/>
</dbReference>
<keyword evidence="11" id="KW-1185">Reference proteome</keyword>
<dbReference type="InterPro" id="IPR016007">
    <property type="entry name" value="Alpha_rhamnosid"/>
</dbReference>
<dbReference type="InterPro" id="IPR035398">
    <property type="entry name" value="Bac_rhamnosid_C"/>
</dbReference>
<dbReference type="Gene3D" id="2.60.120.560">
    <property type="entry name" value="Exo-inulinase, domain 1"/>
    <property type="match status" value="1"/>
</dbReference>
<dbReference type="EC" id="3.2.1.40" evidence="3"/>
<dbReference type="NCBIfam" id="TIGR02543">
    <property type="entry name" value="List_Bact_rpt"/>
    <property type="match status" value="3"/>
</dbReference>
<dbReference type="Proteomes" id="UP001501803">
    <property type="component" value="Unassembled WGS sequence"/>
</dbReference>
<dbReference type="InterPro" id="IPR035396">
    <property type="entry name" value="Bac_rhamnosid6H"/>
</dbReference>
<evidence type="ECO:0000313" key="10">
    <source>
        <dbReference type="EMBL" id="GAA3891764.1"/>
    </source>
</evidence>
<feature type="chain" id="PRO_5047283024" description="alpha-L-rhamnosidase" evidence="5">
    <location>
        <begin position="18"/>
        <end position="1368"/>
    </location>
</feature>
<dbReference type="InterPro" id="IPR013783">
    <property type="entry name" value="Ig-like_fold"/>
</dbReference>
<dbReference type="PANTHER" id="PTHR33307:SF6">
    <property type="entry name" value="ALPHA-RHAMNOSIDASE (EUROFUNG)-RELATED"/>
    <property type="match status" value="1"/>
</dbReference>
<comment type="subcellular location">
    <subcellularLocation>
        <location evidence="2">Cell envelope</location>
    </subcellularLocation>
</comment>
<proteinExistence type="predicted"/>
<evidence type="ECO:0000256" key="3">
    <source>
        <dbReference type="ARBA" id="ARBA00012652"/>
    </source>
</evidence>
<comment type="catalytic activity">
    <reaction evidence="1">
        <text>Hydrolysis of terminal non-reducing alpha-L-rhamnose residues in alpha-L-rhamnosides.</text>
        <dbReference type="EC" id="3.2.1.40"/>
    </reaction>
</comment>
<dbReference type="Gene3D" id="2.60.420.10">
    <property type="entry name" value="Maltose phosphorylase, domain 3"/>
    <property type="match status" value="1"/>
</dbReference>
<feature type="domain" description="Alpha-L-rhamnosidase C-terminal" evidence="9">
    <location>
        <begin position="970"/>
        <end position="1035"/>
    </location>
</feature>
<dbReference type="Gene3D" id="2.60.40.10">
    <property type="entry name" value="Immunoglobulins"/>
    <property type="match status" value="1"/>
</dbReference>
<comment type="caution">
    <text evidence="10">The sequence shown here is derived from an EMBL/GenBank/DDBJ whole genome shotgun (WGS) entry which is preliminary data.</text>
</comment>
<dbReference type="InterPro" id="IPR013320">
    <property type="entry name" value="ConA-like_dom_sf"/>
</dbReference>
<evidence type="ECO:0000259" key="8">
    <source>
        <dbReference type="Pfam" id="PF17389"/>
    </source>
</evidence>
<dbReference type="Pfam" id="PF09479">
    <property type="entry name" value="Flg_new"/>
    <property type="match status" value="3"/>
</dbReference>
<dbReference type="InterPro" id="IPR042229">
    <property type="entry name" value="Listeria/Bacterioides_rpt_sf"/>
</dbReference>
<protein>
    <recommendedName>
        <fullName evidence="3">alpha-L-rhamnosidase</fullName>
        <ecNumber evidence="3">3.2.1.40</ecNumber>
    </recommendedName>
</protein>
<dbReference type="Pfam" id="PF08531">
    <property type="entry name" value="Bac_rhamnosid_N"/>
    <property type="match status" value="1"/>
</dbReference>
<dbReference type="PANTHER" id="PTHR33307">
    <property type="entry name" value="ALPHA-RHAMNOSIDASE (EUROFUNG)"/>
    <property type="match status" value="1"/>
</dbReference>
<sequence>MALVLDLGFVGMMPALAAPDAAGPDSPVAAASVLSVSALKTDELVNPLGIDNHTPALSWKLTSSVNGQRQSAYRVRVASSSAALSGSSQGDIWDSGKVDSADSVGIVYGGPALTSQTRYYWTVQVWGANGDIASASEPSWWEMGLLNPADWQGADWITPRLDDSESWSDFVLDSDFTIKSGAASFLFRAQDSNNFYMWQVNSGLTPGKVLLRPHVNRNGNFAHVVPDIDVSQVIAPANANKQHHITIRAEGSVITTTIDGVLVSTVTDSTLTKGTIGFRVGDSVEHSLYDNVVVTGLAGQSLFADDFSTSPDPWFGSTKITDGQLDPGNGIVLIDPTPSAPILRTDFTLGKEVSEARAYVYGLGLYELHLNGDKVGDRVLTPASTPHATRNPYDTYDVTDLVKQGGNAVGIWLGDGYDSSYSSYAFRWLGPKQATMLIDVTYTDGTHQSVKTDNNWRWSTSPITSNGIYAGESYDARLEKAGWDTAGFDASSWLPVSGASAPGTGVVANAMEPIRVTQTITPVAMTEPKPGVFVYDLGQNIAGWSRLHAQGDSGTTITMRTAEEVGTDGMLDTFTNRAAAATDRFTLAGTGAVEEYEPRFTYHGFRYVEVTGFPGTPTIDSLEGRVVHADVVSTGSFDSSDSLLNQIWEMNRWGIINNSMSTPTDTPVRDERTPPGMDVQAYHSASTREFGMDRFYANYLLDMPAGTALPSDDAKSQYPDMAGDGVTLAWTLYEQYGDAATLATHFEAMKKFVDTNAASHPSYTWGNDGFGDWCPPDKSANANGGMGNPSAGDCTSEVPIVNTALWYLQAKDVALAATALGHPDEAAHYTEMATRVKNAFNATFLNSAGDTYGDGRQTTSVLPLALGMVPDDKIAAVGNQFVNRILTTDKGHLDTGIFGTRYLMDALAAVGRMDVAMTILGQTSYPSYGYEISKGATTPWEQWTYYSGMETHDHAMFAGINTSFYTQLAGILPATAGYQTITIDPQVPAGLQHVAASIDTVRGTVSSSWQQTEDGFALDVEVPVNSTATVHVPLQGFAHLSATDGAQLVSRDTTEAVYTVDSGLWKFASGTADQTISFDALPDKKTTDGDFTLSATASSGLPVSFGAAGSCTVASTTVHLTGAGDCTLTASQAGNAEYHPAAAVARTFAVKETPTPIVKSTVRFDSQGGSKVAAVRVDNGTVIKAPKSPTRTGYTFAGWYTKATGGSKWNFTAKVMSNATAYAHWTVQKRTVTFSSQGGSKVAAISTNYNTVIKAPKSPTRNGYTFKGWYTKATGGSRWNFTTKVTTSTTAYAHWTVQKRTVTFNAQGGSKVAAVSTNYNTAIKAPKSPTRTGYTFAGWYTKATGGSKWNFTTKVTANATAYAHWTKK</sequence>
<dbReference type="Pfam" id="PF17389">
    <property type="entry name" value="Bac_rhamnosid6H"/>
    <property type="match status" value="1"/>
</dbReference>
<dbReference type="EMBL" id="BAABCN010000015">
    <property type="protein sequence ID" value="GAA3891764.1"/>
    <property type="molecule type" value="Genomic_DNA"/>
</dbReference>
<dbReference type="Pfam" id="PF25788">
    <property type="entry name" value="Ig_Rha78A_N"/>
    <property type="match status" value="1"/>
</dbReference>
<dbReference type="Gene3D" id="1.50.10.10">
    <property type="match status" value="1"/>
</dbReference>
<evidence type="ECO:0000313" key="11">
    <source>
        <dbReference type="Proteomes" id="UP001501803"/>
    </source>
</evidence>
<feature type="domain" description="Alpha-L-rhamnosidase concanavalin-like" evidence="6">
    <location>
        <begin position="528"/>
        <end position="628"/>
    </location>
</feature>
<evidence type="ECO:0000256" key="4">
    <source>
        <dbReference type="ARBA" id="ARBA00022801"/>
    </source>
</evidence>